<dbReference type="PANTHER" id="PTHR33865">
    <property type="entry name" value="PROTEIN FAM183B"/>
    <property type="match status" value="1"/>
</dbReference>
<protein>
    <submittedName>
        <fullName evidence="9">HTH araC/xylS-type domain-containing protein</fullName>
    </submittedName>
</protein>
<dbReference type="GO" id="GO:0097546">
    <property type="term" value="C:ciliary base"/>
    <property type="evidence" value="ECO:0007669"/>
    <property type="project" value="TreeGrafter"/>
</dbReference>
<sequence length="107" mass="12688">MADAQKTEEINYVHQQTIQSETVAKELRYQKLFTKFGINPFKKQHFLKVINRAALEPKKVHEEPQTVNQEYGWIPVPLVSWRSHVLSINYGIYHTHCYFVGDFTFDF</sequence>
<evidence type="ECO:0000256" key="3">
    <source>
        <dbReference type="ARBA" id="ARBA00022490"/>
    </source>
</evidence>
<keyword evidence="3" id="KW-0963">Cytoplasm</keyword>
<keyword evidence="4" id="KW-0206">Cytoskeleton</keyword>
<keyword evidence="5" id="KW-0966">Cell projection</keyword>
<dbReference type="EMBL" id="UYSU01000778">
    <property type="protein sequence ID" value="VDL86229.1"/>
    <property type="molecule type" value="Genomic_DNA"/>
</dbReference>
<evidence type="ECO:0000256" key="2">
    <source>
        <dbReference type="ARBA" id="ARBA00004245"/>
    </source>
</evidence>
<proteinExistence type="inferred from homology"/>
<dbReference type="InterPro" id="IPR029214">
    <property type="entry name" value="CFAP144"/>
</dbReference>
<gene>
    <name evidence="7" type="ORF">SSLN_LOCUS790</name>
</gene>
<dbReference type="WBParaSite" id="SSLN_0000082301-mRNA-1">
    <property type="protein sequence ID" value="SSLN_0000082301-mRNA-1"/>
    <property type="gene ID" value="SSLN_0000082301"/>
</dbReference>
<keyword evidence="8" id="KW-1185">Reference proteome</keyword>
<comment type="similarity">
    <text evidence="6">Belongs to the CFAP144 family.</text>
</comment>
<dbReference type="Pfam" id="PF14886">
    <property type="entry name" value="FAM183"/>
    <property type="match status" value="1"/>
</dbReference>
<dbReference type="STRING" id="70667.A0A183S992"/>
<dbReference type="OrthoDB" id="446290at2759"/>
<evidence type="ECO:0000313" key="9">
    <source>
        <dbReference type="WBParaSite" id="SSLN_0000082301-mRNA-1"/>
    </source>
</evidence>
<evidence type="ECO:0000256" key="1">
    <source>
        <dbReference type="ARBA" id="ARBA00004138"/>
    </source>
</evidence>
<evidence type="ECO:0000256" key="6">
    <source>
        <dbReference type="ARBA" id="ARBA00034777"/>
    </source>
</evidence>
<organism evidence="9">
    <name type="scientific">Schistocephalus solidus</name>
    <name type="common">Tapeworm</name>
    <dbReference type="NCBI Taxonomy" id="70667"/>
    <lineage>
        <taxon>Eukaryota</taxon>
        <taxon>Metazoa</taxon>
        <taxon>Spiralia</taxon>
        <taxon>Lophotrochozoa</taxon>
        <taxon>Platyhelminthes</taxon>
        <taxon>Cestoda</taxon>
        <taxon>Eucestoda</taxon>
        <taxon>Diphyllobothriidea</taxon>
        <taxon>Diphyllobothriidae</taxon>
        <taxon>Schistocephalus</taxon>
    </lineage>
</organism>
<reference evidence="7 8" key="2">
    <citation type="submission" date="2018-11" db="EMBL/GenBank/DDBJ databases">
        <authorList>
            <consortium name="Pathogen Informatics"/>
        </authorList>
    </citation>
    <scope>NUCLEOTIDE SEQUENCE [LARGE SCALE GENOMIC DNA]</scope>
    <source>
        <strain evidence="7 8">NST_G2</strain>
    </source>
</reference>
<evidence type="ECO:0000313" key="8">
    <source>
        <dbReference type="Proteomes" id="UP000275846"/>
    </source>
</evidence>
<reference evidence="9" key="1">
    <citation type="submission" date="2016-06" db="UniProtKB">
        <authorList>
            <consortium name="WormBaseParasite"/>
        </authorList>
    </citation>
    <scope>IDENTIFICATION</scope>
</reference>
<dbReference type="Proteomes" id="UP000275846">
    <property type="component" value="Unassembled WGS sequence"/>
</dbReference>
<evidence type="ECO:0000313" key="7">
    <source>
        <dbReference type="EMBL" id="VDL86229.1"/>
    </source>
</evidence>
<name>A0A183S992_SCHSO</name>
<accession>A0A183S992</accession>
<evidence type="ECO:0000256" key="4">
    <source>
        <dbReference type="ARBA" id="ARBA00023212"/>
    </source>
</evidence>
<dbReference type="AlphaFoldDB" id="A0A183S992"/>
<dbReference type="GO" id="GO:0005856">
    <property type="term" value="C:cytoskeleton"/>
    <property type="evidence" value="ECO:0007669"/>
    <property type="project" value="UniProtKB-SubCell"/>
</dbReference>
<dbReference type="PANTHER" id="PTHR33865:SF3">
    <property type="entry name" value="PROTEIN FAM183B"/>
    <property type="match status" value="1"/>
</dbReference>
<evidence type="ECO:0000256" key="5">
    <source>
        <dbReference type="ARBA" id="ARBA00023273"/>
    </source>
</evidence>
<comment type="subcellular location">
    <subcellularLocation>
        <location evidence="1">Cell projection</location>
        <location evidence="1">Cilium</location>
    </subcellularLocation>
    <subcellularLocation>
        <location evidence="2">Cytoplasm</location>
        <location evidence="2">Cytoskeleton</location>
    </subcellularLocation>
</comment>